<organism evidence="1">
    <name type="scientific">Arthrobacter sp. K5</name>
    <dbReference type="NCBI Taxonomy" id="2839623"/>
    <lineage>
        <taxon>Bacteria</taxon>
        <taxon>Bacillati</taxon>
        <taxon>Actinomycetota</taxon>
        <taxon>Actinomycetes</taxon>
        <taxon>Micrococcales</taxon>
        <taxon>Micrococcaceae</taxon>
        <taxon>Arthrobacter</taxon>
    </lineage>
</organism>
<dbReference type="EMBL" id="CP159279">
    <property type="protein sequence ID" value="XCH12272.1"/>
    <property type="molecule type" value="Genomic_DNA"/>
</dbReference>
<reference evidence="1" key="1">
    <citation type="submission" date="2024-06" db="EMBL/GenBank/DDBJ databases">
        <title>Biodegradation of dimethachlon by Arthrobacter sp. K5: mechanistic insights and ecological implications.</title>
        <authorList>
            <person name="Hu S."/>
            <person name="Lu P."/>
        </authorList>
    </citation>
    <scope>NUCLEOTIDE SEQUENCE</scope>
    <source>
        <strain evidence="1">K5</strain>
    </source>
</reference>
<dbReference type="RefSeq" id="WP_353712410.1">
    <property type="nucleotide sequence ID" value="NZ_CP159279.1"/>
</dbReference>
<accession>A0AAU8ERJ9</accession>
<proteinExistence type="predicted"/>
<dbReference type="InterPro" id="IPR010775">
    <property type="entry name" value="DUF1365"/>
</dbReference>
<dbReference type="PANTHER" id="PTHR33973">
    <property type="entry name" value="OS07G0153300 PROTEIN"/>
    <property type="match status" value="1"/>
</dbReference>
<protein>
    <submittedName>
        <fullName evidence="1">DUF1365 domain-containing protein</fullName>
    </submittedName>
</protein>
<gene>
    <name evidence="1" type="ORF">ABRP34_04465</name>
</gene>
<sequence>MTAAIYRTSIRHVRQDPLRNAFTYRSYSWYVDVDDLPKLPWWLRPLAGFHAKDHLGDPAASIRENVDRFLAVNGEEPDGGTVTMLANARVLGHIFNPISIFWCHGHDGALRSVIAEVHNTYGERHCYLLHPDGTGRARTDKEFFVSPFNEVDGSYRMSLPEPAGKLAVAVVLERAGRKPFTATMTGDRRPATARSILAAAAAVPLAPLRVVLQIHWQGIKLWARGLPIINRPDHRAQEAVS</sequence>
<dbReference type="AlphaFoldDB" id="A0AAU8ERJ9"/>
<dbReference type="PANTHER" id="PTHR33973:SF4">
    <property type="entry name" value="OS07G0153300 PROTEIN"/>
    <property type="match status" value="1"/>
</dbReference>
<evidence type="ECO:0000313" key="1">
    <source>
        <dbReference type="EMBL" id="XCH12272.1"/>
    </source>
</evidence>
<name>A0AAU8ERJ9_9MICC</name>
<dbReference type="Pfam" id="PF07103">
    <property type="entry name" value="DUF1365"/>
    <property type="match status" value="1"/>
</dbReference>